<protein>
    <submittedName>
        <fullName evidence="1">Uncharacterized protein</fullName>
    </submittedName>
</protein>
<dbReference type="OrthoDB" id="4387771at2759"/>
<dbReference type="Proteomes" id="UP000184188">
    <property type="component" value="Unassembled WGS sequence"/>
</dbReference>
<organism evidence="1 2">
    <name type="scientific">Penicilliopsis zonata CBS 506.65</name>
    <dbReference type="NCBI Taxonomy" id="1073090"/>
    <lineage>
        <taxon>Eukaryota</taxon>
        <taxon>Fungi</taxon>
        <taxon>Dikarya</taxon>
        <taxon>Ascomycota</taxon>
        <taxon>Pezizomycotina</taxon>
        <taxon>Eurotiomycetes</taxon>
        <taxon>Eurotiomycetidae</taxon>
        <taxon>Eurotiales</taxon>
        <taxon>Aspergillaceae</taxon>
        <taxon>Penicilliopsis</taxon>
    </lineage>
</organism>
<evidence type="ECO:0000313" key="1">
    <source>
        <dbReference type="EMBL" id="OJJ44814.1"/>
    </source>
</evidence>
<dbReference type="VEuPathDB" id="FungiDB:ASPZODRAFT_134956"/>
<reference evidence="2" key="1">
    <citation type="journal article" date="2017" name="Genome Biol.">
        <title>Comparative genomics reveals high biological diversity and specific adaptations in the industrially and medically important fungal genus Aspergillus.</title>
        <authorList>
            <person name="de Vries R.P."/>
            <person name="Riley R."/>
            <person name="Wiebenga A."/>
            <person name="Aguilar-Osorio G."/>
            <person name="Amillis S."/>
            <person name="Uchima C.A."/>
            <person name="Anderluh G."/>
            <person name="Asadollahi M."/>
            <person name="Askin M."/>
            <person name="Barry K."/>
            <person name="Battaglia E."/>
            <person name="Bayram O."/>
            <person name="Benocci T."/>
            <person name="Braus-Stromeyer S.A."/>
            <person name="Caldana C."/>
            <person name="Canovas D."/>
            <person name="Cerqueira G.C."/>
            <person name="Chen F."/>
            <person name="Chen W."/>
            <person name="Choi C."/>
            <person name="Clum A."/>
            <person name="Dos Santos R.A."/>
            <person name="Damasio A.R."/>
            <person name="Diallinas G."/>
            <person name="Emri T."/>
            <person name="Fekete E."/>
            <person name="Flipphi M."/>
            <person name="Freyberg S."/>
            <person name="Gallo A."/>
            <person name="Gournas C."/>
            <person name="Habgood R."/>
            <person name="Hainaut M."/>
            <person name="Harispe M.L."/>
            <person name="Henrissat B."/>
            <person name="Hilden K.S."/>
            <person name="Hope R."/>
            <person name="Hossain A."/>
            <person name="Karabika E."/>
            <person name="Karaffa L."/>
            <person name="Karanyi Z."/>
            <person name="Krasevec N."/>
            <person name="Kuo A."/>
            <person name="Kusch H."/>
            <person name="LaButti K."/>
            <person name="Lagendijk E.L."/>
            <person name="Lapidus A."/>
            <person name="Levasseur A."/>
            <person name="Lindquist E."/>
            <person name="Lipzen A."/>
            <person name="Logrieco A.F."/>
            <person name="MacCabe A."/>
            <person name="Maekelae M.R."/>
            <person name="Malavazi I."/>
            <person name="Melin P."/>
            <person name="Meyer V."/>
            <person name="Mielnichuk N."/>
            <person name="Miskei M."/>
            <person name="Molnar A.P."/>
            <person name="Mule G."/>
            <person name="Ngan C.Y."/>
            <person name="Orejas M."/>
            <person name="Orosz E."/>
            <person name="Ouedraogo J.P."/>
            <person name="Overkamp K.M."/>
            <person name="Park H.-S."/>
            <person name="Perrone G."/>
            <person name="Piumi F."/>
            <person name="Punt P.J."/>
            <person name="Ram A.F."/>
            <person name="Ramon A."/>
            <person name="Rauscher S."/>
            <person name="Record E."/>
            <person name="Riano-Pachon D.M."/>
            <person name="Robert V."/>
            <person name="Roehrig J."/>
            <person name="Ruller R."/>
            <person name="Salamov A."/>
            <person name="Salih N.S."/>
            <person name="Samson R.A."/>
            <person name="Sandor E."/>
            <person name="Sanguinetti M."/>
            <person name="Schuetze T."/>
            <person name="Sepcic K."/>
            <person name="Shelest E."/>
            <person name="Sherlock G."/>
            <person name="Sophianopoulou V."/>
            <person name="Squina F.M."/>
            <person name="Sun H."/>
            <person name="Susca A."/>
            <person name="Todd R.B."/>
            <person name="Tsang A."/>
            <person name="Unkles S.E."/>
            <person name="van de Wiele N."/>
            <person name="van Rossen-Uffink D."/>
            <person name="Oliveira J.V."/>
            <person name="Vesth T.C."/>
            <person name="Visser J."/>
            <person name="Yu J.-H."/>
            <person name="Zhou M."/>
            <person name="Andersen M.R."/>
            <person name="Archer D.B."/>
            <person name="Baker S.E."/>
            <person name="Benoit I."/>
            <person name="Brakhage A.A."/>
            <person name="Braus G.H."/>
            <person name="Fischer R."/>
            <person name="Frisvad J.C."/>
            <person name="Goldman G.H."/>
            <person name="Houbraken J."/>
            <person name="Oakley B."/>
            <person name="Pocsi I."/>
            <person name="Scazzocchio C."/>
            <person name="Seiboth B."/>
            <person name="vanKuyk P.A."/>
            <person name="Wortman J."/>
            <person name="Dyer P.S."/>
            <person name="Grigoriev I.V."/>
        </authorList>
    </citation>
    <scope>NUCLEOTIDE SEQUENCE [LARGE SCALE GENOMIC DNA]</scope>
    <source>
        <strain evidence="2">CBS 506.65</strain>
    </source>
</reference>
<accession>A0A1L9SCD6</accession>
<dbReference type="GeneID" id="34610134"/>
<keyword evidence="2" id="KW-1185">Reference proteome</keyword>
<proteinExistence type="predicted"/>
<name>A0A1L9SCD6_9EURO</name>
<dbReference type="AlphaFoldDB" id="A0A1L9SCD6"/>
<gene>
    <name evidence="1" type="ORF">ASPZODRAFT_134956</name>
</gene>
<dbReference type="EMBL" id="KV878347">
    <property type="protein sequence ID" value="OJJ44814.1"/>
    <property type="molecule type" value="Genomic_DNA"/>
</dbReference>
<evidence type="ECO:0000313" key="2">
    <source>
        <dbReference type="Proteomes" id="UP000184188"/>
    </source>
</evidence>
<sequence length="119" mass="13526">MSKVFKAFKKAIVKEGEFKKFFRKHTPGSRIFPPKAGNNDATFQLRFDAGEVVNGMKNVYLQVNSQATNDALKKFRGKHGTHANIATAQIKEDTPPEEQQDVINDMLDQIEDQFKEIIN</sequence>
<dbReference type="RefSeq" id="XP_022579324.1">
    <property type="nucleotide sequence ID" value="XM_022723669.1"/>
</dbReference>